<organism evidence="9 10">
    <name type="scientific">Coemansia reversa (strain ATCC 12441 / NRRL 1564)</name>
    <dbReference type="NCBI Taxonomy" id="763665"/>
    <lineage>
        <taxon>Eukaryota</taxon>
        <taxon>Fungi</taxon>
        <taxon>Fungi incertae sedis</taxon>
        <taxon>Zoopagomycota</taxon>
        <taxon>Kickxellomycotina</taxon>
        <taxon>Kickxellomycetes</taxon>
        <taxon>Kickxellales</taxon>
        <taxon>Kickxellaceae</taxon>
        <taxon>Coemansia</taxon>
    </lineage>
</organism>
<dbReference type="GO" id="GO:0005524">
    <property type="term" value="F:ATP binding"/>
    <property type="evidence" value="ECO:0007669"/>
    <property type="project" value="UniProtKB-KW"/>
</dbReference>
<keyword evidence="10" id="KW-1185">Reference proteome</keyword>
<dbReference type="GO" id="GO:0007131">
    <property type="term" value="P:reciprocal meiotic recombination"/>
    <property type="evidence" value="ECO:0007669"/>
    <property type="project" value="TreeGrafter"/>
</dbReference>
<evidence type="ECO:0000256" key="5">
    <source>
        <dbReference type="ARBA" id="ARBA00023204"/>
    </source>
</evidence>
<dbReference type="GO" id="GO:0005657">
    <property type="term" value="C:replication fork"/>
    <property type="evidence" value="ECO:0007669"/>
    <property type="project" value="TreeGrafter"/>
</dbReference>
<dbReference type="InterPro" id="IPR052093">
    <property type="entry name" value="HR_Repair_Mediator"/>
</dbReference>
<feature type="domain" description="RecA family profile 1" evidence="8">
    <location>
        <begin position="1"/>
        <end position="107"/>
    </location>
</feature>
<comment type="subcellular location">
    <subcellularLocation>
        <location evidence="1">Nucleus</location>
    </subcellularLocation>
</comment>
<dbReference type="InterPro" id="IPR027417">
    <property type="entry name" value="P-loop_NTPase"/>
</dbReference>
<name>A0A2G5B2V9_COERN</name>
<dbReference type="SUPFAM" id="SSF52540">
    <property type="entry name" value="P-loop containing nucleoside triphosphate hydrolases"/>
    <property type="match status" value="1"/>
</dbReference>
<dbReference type="InterPro" id="IPR013632">
    <property type="entry name" value="Rad51_C"/>
</dbReference>
<keyword evidence="4" id="KW-0067">ATP-binding</keyword>
<dbReference type="OrthoDB" id="5957327at2759"/>
<evidence type="ECO:0000256" key="6">
    <source>
        <dbReference type="ARBA" id="ARBA00023242"/>
    </source>
</evidence>
<proteinExistence type="predicted"/>
<dbReference type="PROSITE" id="PS50162">
    <property type="entry name" value="RECA_2"/>
    <property type="match status" value="1"/>
</dbReference>
<dbReference type="PANTHER" id="PTHR46239">
    <property type="entry name" value="DNA REPAIR PROTEIN RAD51 HOMOLOG 3 RAD51C"/>
    <property type="match status" value="1"/>
</dbReference>
<dbReference type="InterPro" id="IPR020588">
    <property type="entry name" value="RecA_ATP-bd"/>
</dbReference>
<dbReference type="GO" id="GO:0008821">
    <property type="term" value="F:crossover junction DNA endonuclease activity"/>
    <property type="evidence" value="ECO:0007669"/>
    <property type="project" value="TreeGrafter"/>
</dbReference>
<keyword evidence="6" id="KW-0539">Nucleus</keyword>
<evidence type="ECO:0000256" key="1">
    <source>
        <dbReference type="ARBA" id="ARBA00004123"/>
    </source>
</evidence>
<dbReference type="Proteomes" id="UP000242474">
    <property type="component" value="Unassembled WGS sequence"/>
</dbReference>
<dbReference type="Gene3D" id="3.40.50.300">
    <property type="entry name" value="P-loop containing nucleotide triphosphate hydrolases"/>
    <property type="match status" value="1"/>
</dbReference>
<dbReference type="EMBL" id="KZ303549">
    <property type="protein sequence ID" value="PIA13047.1"/>
    <property type="molecule type" value="Genomic_DNA"/>
</dbReference>
<dbReference type="Pfam" id="PF08423">
    <property type="entry name" value="Rad51"/>
    <property type="match status" value="1"/>
</dbReference>
<dbReference type="GO" id="GO:0033063">
    <property type="term" value="C:Rad51B-Rad51C-Rad51D-XRCC2 complex"/>
    <property type="evidence" value="ECO:0007669"/>
    <property type="project" value="TreeGrafter"/>
</dbReference>
<accession>A0A2G5B2V9</accession>
<evidence type="ECO:0000313" key="9">
    <source>
        <dbReference type="EMBL" id="PIA13047.1"/>
    </source>
</evidence>
<dbReference type="AlphaFoldDB" id="A0A2G5B2V9"/>
<dbReference type="GO" id="GO:0140664">
    <property type="term" value="F:ATP-dependent DNA damage sensor activity"/>
    <property type="evidence" value="ECO:0007669"/>
    <property type="project" value="InterPro"/>
</dbReference>
<evidence type="ECO:0000256" key="7">
    <source>
        <dbReference type="ARBA" id="ARBA00040674"/>
    </source>
</evidence>
<evidence type="ECO:0000259" key="8">
    <source>
        <dbReference type="PROSITE" id="PS50162"/>
    </source>
</evidence>
<keyword evidence="2" id="KW-0547">Nucleotide-binding</keyword>
<dbReference type="PANTHER" id="PTHR46239:SF1">
    <property type="entry name" value="DNA REPAIR PROTEIN RAD51 HOMOLOG 3"/>
    <property type="match status" value="1"/>
</dbReference>
<dbReference type="GO" id="GO:0033065">
    <property type="term" value="C:Rad51C-XRCC3 complex"/>
    <property type="evidence" value="ECO:0007669"/>
    <property type="project" value="TreeGrafter"/>
</dbReference>
<gene>
    <name evidence="9" type="ORF">COEREDRAFT_104301</name>
</gene>
<evidence type="ECO:0000256" key="4">
    <source>
        <dbReference type="ARBA" id="ARBA00022840"/>
    </source>
</evidence>
<dbReference type="GO" id="GO:0000400">
    <property type="term" value="F:four-way junction DNA binding"/>
    <property type="evidence" value="ECO:0007669"/>
    <property type="project" value="TreeGrafter"/>
</dbReference>
<keyword evidence="3" id="KW-0227">DNA damage</keyword>
<keyword evidence="5" id="KW-0234">DNA repair</keyword>
<reference evidence="9 10" key="1">
    <citation type="journal article" date="2015" name="Genome Biol. Evol.">
        <title>Phylogenomic analyses indicate that early fungi evolved digesting cell walls of algal ancestors of land plants.</title>
        <authorList>
            <person name="Chang Y."/>
            <person name="Wang S."/>
            <person name="Sekimoto S."/>
            <person name="Aerts A.L."/>
            <person name="Choi C."/>
            <person name="Clum A."/>
            <person name="LaButti K.M."/>
            <person name="Lindquist E.A."/>
            <person name="Yee Ngan C."/>
            <person name="Ohm R.A."/>
            <person name="Salamov A.A."/>
            <person name="Grigoriev I.V."/>
            <person name="Spatafora J.W."/>
            <person name="Berbee M.L."/>
        </authorList>
    </citation>
    <scope>NUCLEOTIDE SEQUENCE [LARGE SCALE GENOMIC DNA]</scope>
    <source>
        <strain evidence="9 10">NRRL 1564</strain>
    </source>
</reference>
<sequence length="170" mass="18767">MCRQTPDPSNSSNAAAMLDRIHVFRIYAAHELASFLASFDDIVSRLPDIGLLLIDSVSWPFLASFPDNVLRRQTMHAETARLLSDIATKHQIAVVLVSQAKSPPAHVTVPVAPQQSMDGPVWRQISANSLTVRRTTDSFCSVTDKCDFVLTSSSIHPTRSLNVTERENHS</sequence>
<evidence type="ECO:0000256" key="3">
    <source>
        <dbReference type="ARBA" id="ARBA00022763"/>
    </source>
</evidence>
<dbReference type="GO" id="GO:0000707">
    <property type="term" value="P:meiotic DNA recombinase assembly"/>
    <property type="evidence" value="ECO:0007669"/>
    <property type="project" value="TreeGrafter"/>
</dbReference>
<evidence type="ECO:0000313" key="10">
    <source>
        <dbReference type="Proteomes" id="UP000242474"/>
    </source>
</evidence>
<evidence type="ECO:0000256" key="2">
    <source>
        <dbReference type="ARBA" id="ARBA00022741"/>
    </source>
</evidence>
<protein>
    <recommendedName>
        <fullName evidence="7">DNA repair protein RAD51 homolog 3</fullName>
    </recommendedName>
</protein>